<dbReference type="PANTHER" id="PTHR30157">
    <property type="entry name" value="FERRIC REDUCTASE, NADPH-DEPENDENT"/>
    <property type="match status" value="1"/>
</dbReference>
<dbReference type="SUPFAM" id="SSF63380">
    <property type="entry name" value="Riboflavin synthase domain-like"/>
    <property type="match status" value="1"/>
</dbReference>
<feature type="domain" description="FAD-binding FR-type" evidence="1">
    <location>
        <begin position="6"/>
        <end position="163"/>
    </location>
</feature>
<dbReference type="InterPro" id="IPR007037">
    <property type="entry name" value="SIP_rossman_dom"/>
</dbReference>
<proteinExistence type="predicted"/>
<dbReference type="Gene3D" id="3.40.50.80">
    <property type="entry name" value="Nucleotide-binding domain of ferredoxin-NADP reductase (FNR) module"/>
    <property type="match status" value="1"/>
</dbReference>
<keyword evidence="3" id="KW-1185">Reference proteome</keyword>
<dbReference type="Gene3D" id="2.40.30.10">
    <property type="entry name" value="Translation factors"/>
    <property type="match status" value="1"/>
</dbReference>
<protein>
    <submittedName>
        <fullName evidence="2">Siderophore-interacting protein</fullName>
    </submittedName>
</protein>
<dbReference type="Pfam" id="PF08021">
    <property type="entry name" value="FAD_binding_9"/>
    <property type="match status" value="1"/>
</dbReference>
<evidence type="ECO:0000313" key="3">
    <source>
        <dbReference type="Proteomes" id="UP001589793"/>
    </source>
</evidence>
<evidence type="ECO:0000259" key="1">
    <source>
        <dbReference type="PROSITE" id="PS51384"/>
    </source>
</evidence>
<dbReference type="PROSITE" id="PS51384">
    <property type="entry name" value="FAD_FR"/>
    <property type="match status" value="1"/>
</dbReference>
<name>A0ABV6RDS2_9MICO</name>
<accession>A0ABV6RDS2</accession>
<comment type="caution">
    <text evidence="2">The sequence shown here is derived from an EMBL/GenBank/DDBJ whole genome shotgun (WGS) entry which is preliminary data.</text>
</comment>
<dbReference type="EMBL" id="JBHLSV010000019">
    <property type="protein sequence ID" value="MFC0675145.1"/>
    <property type="molecule type" value="Genomic_DNA"/>
</dbReference>
<reference evidence="2 3" key="1">
    <citation type="submission" date="2024-09" db="EMBL/GenBank/DDBJ databases">
        <authorList>
            <person name="Sun Q."/>
            <person name="Mori K."/>
        </authorList>
    </citation>
    <scope>NUCLEOTIDE SEQUENCE [LARGE SCALE GENOMIC DNA]</scope>
    <source>
        <strain evidence="2 3">CICC 10874</strain>
    </source>
</reference>
<dbReference type="InterPro" id="IPR039374">
    <property type="entry name" value="SIP_fam"/>
</dbReference>
<dbReference type="PANTHER" id="PTHR30157:SF0">
    <property type="entry name" value="NADPH-DEPENDENT FERRIC-CHELATE REDUCTASE"/>
    <property type="match status" value="1"/>
</dbReference>
<dbReference type="Pfam" id="PF04954">
    <property type="entry name" value="SIP"/>
    <property type="match status" value="1"/>
</dbReference>
<dbReference type="InterPro" id="IPR013113">
    <property type="entry name" value="SIP_FAD-bd"/>
</dbReference>
<organism evidence="2 3">
    <name type="scientific">Brachybacterium hainanense</name>
    <dbReference type="NCBI Taxonomy" id="1541174"/>
    <lineage>
        <taxon>Bacteria</taxon>
        <taxon>Bacillati</taxon>
        <taxon>Actinomycetota</taxon>
        <taxon>Actinomycetes</taxon>
        <taxon>Micrococcales</taxon>
        <taxon>Dermabacteraceae</taxon>
        <taxon>Brachybacterium</taxon>
    </lineage>
</organism>
<dbReference type="RefSeq" id="WP_376981904.1">
    <property type="nucleotide sequence ID" value="NZ_JBHLSV010000019.1"/>
</dbReference>
<gene>
    <name evidence="2" type="ORF">ACFFF6_14370</name>
</gene>
<sequence length="344" mass="36918">MPARTIACHDAEVLRIEDLSPSFRRVVFGGPGLERFGIDGPPLDLRIKLLLPAASLADLRSGIAHRYDLPALLDRSEDDGASWYRTWLQIDPAERGAMRTYTVRAWDEDARELVVDIVLHTAPELEPLGPAERWAREARIGDRIHILGPDREATGPNGGIEFRPRSTDDLLLIGDETAVPAIASILEALPADARGRALLEVPHAADVLDLTAPTGIEVRWLVREDAAQGQRLDAEVRALLRPAAASAEVALEEVDIEHGILWETPAGAAAAADAVAGEGSGGAAQPTRTALAEAGTGLGPDFSAWIAGEAGAVTGIRRYLVQEVGVNRRQVAFMGYWRIGRAEG</sequence>
<dbReference type="InterPro" id="IPR017927">
    <property type="entry name" value="FAD-bd_FR_type"/>
</dbReference>
<dbReference type="Proteomes" id="UP001589793">
    <property type="component" value="Unassembled WGS sequence"/>
</dbReference>
<dbReference type="CDD" id="cd06193">
    <property type="entry name" value="siderophore_interacting"/>
    <property type="match status" value="1"/>
</dbReference>
<dbReference type="InterPro" id="IPR039261">
    <property type="entry name" value="FNR_nucleotide-bd"/>
</dbReference>
<evidence type="ECO:0000313" key="2">
    <source>
        <dbReference type="EMBL" id="MFC0675145.1"/>
    </source>
</evidence>
<dbReference type="InterPro" id="IPR017938">
    <property type="entry name" value="Riboflavin_synthase-like_b-brl"/>
</dbReference>